<feature type="domain" description="Core-binding (CB)" evidence="7">
    <location>
        <begin position="103"/>
        <end position="184"/>
    </location>
</feature>
<dbReference type="PANTHER" id="PTHR30629">
    <property type="entry name" value="PROPHAGE INTEGRASE"/>
    <property type="match status" value="1"/>
</dbReference>
<proteinExistence type="inferred from homology"/>
<dbReference type="NCBIfam" id="NF007246">
    <property type="entry name" value="PRK09692.1"/>
    <property type="match status" value="1"/>
</dbReference>
<dbReference type="InterPro" id="IPR002104">
    <property type="entry name" value="Integrase_catalytic"/>
</dbReference>
<name>A0A8J6QR80_9GAMM</name>
<keyword evidence="9" id="KW-1185">Reference proteome</keyword>
<keyword evidence="4" id="KW-0233">DNA recombination</keyword>
<evidence type="ECO:0000256" key="5">
    <source>
        <dbReference type="PROSITE-ProRule" id="PRU01248"/>
    </source>
</evidence>
<evidence type="ECO:0000313" key="8">
    <source>
        <dbReference type="EMBL" id="MBD1389254.1"/>
    </source>
</evidence>
<dbReference type="Gene3D" id="3.30.160.390">
    <property type="entry name" value="Integrase, DNA-binding domain"/>
    <property type="match status" value="1"/>
</dbReference>
<comment type="caution">
    <text evidence="8">The sequence shown here is derived from an EMBL/GenBank/DDBJ whole genome shotgun (WGS) entry which is preliminary data.</text>
</comment>
<dbReference type="InterPro" id="IPR050808">
    <property type="entry name" value="Phage_Integrase"/>
</dbReference>
<dbReference type="SUPFAM" id="SSF56349">
    <property type="entry name" value="DNA breaking-rejoining enzymes"/>
    <property type="match status" value="1"/>
</dbReference>
<evidence type="ECO:0000256" key="1">
    <source>
        <dbReference type="ARBA" id="ARBA00008857"/>
    </source>
</evidence>
<feature type="domain" description="Tyr recombinase" evidence="6">
    <location>
        <begin position="207"/>
        <end position="385"/>
    </location>
</feature>
<dbReference type="Proteomes" id="UP000638014">
    <property type="component" value="Unassembled WGS sequence"/>
</dbReference>
<dbReference type="PROSITE" id="PS51900">
    <property type="entry name" value="CB"/>
    <property type="match status" value="1"/>
</dbReference>
<dbReference type="InterPro" id="IPR011010">
    <property type="entry name" value="DNA_brk_join_enz"/>
</dbReference>
<dbReference type="RefSeq" id="WP_191144360.1">
    <property type="nucleotide sequence ID" value="NZ_JACXAF010000008.1"/>
</dbReference>
<dbReference type="Pfam" id="PF13356">
    <property type="entry name" value="Arm-DNA-bind_3"/>
    <property type="match status" value="1"/>
</dbReference>
<dbReference type="AlphaFoldDB" id="A0A8J6QR80"/>
<evidence type="ECO:0000256" key="4">
    <source>
        <dbReference type="ARBA" id="ARBA00023172"/>
    </source>
</evidence>
<sequence length="406" mass="46406">MAKYKLTDKALKSAKPNDKDYVLTDGEGLQFRVRTNGSLQWNFNYRHPFTKKRINMGLGTYPTISLKAAREMADEARTLVAKRIDPKEHREEHRRMVLEQTEHTLEKVTDNWLATQQSTITADHIKDIRRSLELHIFDDLGDVPVTKLKAPTVITTLKRVEQQGKLETVKRLCQRINKVMTYAVNCGLVETNNLAGINAAFISPTKENLPALAPTELPELLKTASNANMHKVTRALFEWQLHTMTRPAEAAEASWAEIDFEKQLWIIPKERMKNGKEHIIPLTEHALAILEAIKPISGHRPFIFPSDRDPKKPRNSQTINAALKRMGFKGRTVGHGLRSLASTTLNEEEFDSDIIEAALSHTGKDEVRNAYNRAKYLKRRRKMMNWWSKHIEKAASGYMLISKISN</sequence>
<dbReference type="GO" id="GO:0003677">
    <property type="term" value="F:DNA binding"/>
    <property type="evidence" value="ECO:0007669"/>
    <property type="project" value="UniProtKB-UniRule"/>
</dbReference>
<protein>
    <submittedName>
        <fullName evidence="8">Tyrosine-type recombinase/integrase</fullName>
    </submittedName>
</protein>
<accession>A0A8J6QR80</accession>
<dbReference type="InterPro" id="IPR010998">
    <property type="entry name" value="Integrase_recombinase_N"/>
</dbReference>
<keyword evidence="3 5" id="KW-0238">DNA-binding</keyword>
<evidence type="ECO:0000256" key="2">
    <source>
        <dbReference type="ARBA" id="ARBA00022908"/>
    </source>
</evidence>
<dbReference type="CDD" id="cd00801">
    <property type="entry name" value="INT_P4_C"/>
    <property type="match status" value="1"/>
</dbReference>
<evidence type="ECO:0000259" key="7">
    <source>
        <dbReference type="PROSITE" id="PS51900"/>
    </source>
</evidence>
<dbReference type="GO" id="GO:0015074">
    <property type="term" value="P:DNA integration"/>
    <property type="evidence" value="ECO:0007669"/>
    <property type="project" value="UniProtKB-KW"/>
</dbReference>
<dbReference type="Pfam" id="PF00589">
    <property type="entry name" value="Phage_integrase"/>
    <property type="match status" value="1"/>
</dbReference>
<dbReference type="EMBL" id="JACXAF010000008">
    <property type="protein sequence ID" value="MBD1389254.1"/>
    <property type="molecule type" value="Genomic_DNA"/>
</dbReference>
<evidence type="ECO:0000256" key="3">
    <source>
        <dbReference type="ARBA" id="ARBA00023125"/>
    </source>
</evidence>
<keyword evidence="2" id="KW-0229">DNA integration</keyword>
<dbReference type="InterPro" id="IPR053876">
    <property type="entry name" value="Phage_int_M"/>
</dbReference>
<reference evidence="8" key="1">
    <citation type="submission" date="2020-09" db="EMBL/GenBank/DDBJ databases">
        <title>A novel bacterium of genus Neiella, isolated from South China Sea.</title>
        <authorList>
            <person name="Huang H."/>
            <person name="Mo K."/>
            <person name="Hu Y."/>
        </authorList>
    </citation>
    <scope>NUCLEOTIDE SEQUENCE</scope>
    <source>
        <strain evidence="8">HB171785</strain>
    </source>
</reference>
<dbReference type="Pfam" id="PF22022">
    <property type="entry name" value="Phage_int_M"/>
    <property type="match status" value="1"/>
</dbReference>
<evidence type="ECO:0000313" key="9">
    <source>
        <dbReference type="Proteomes" id="UP000638014"/>
    </source>
</evidence>
<dbReference type="Gene3D" id="1.10.150.130">
    <property type="match status" value="1"/>
</dbReference>
<gene>
    <name evidence="8" type="ORF">IC617_07445</name>
</gene>
<dbReference type="InterPro" id="IPR013762">
    <property type="entry name" value="Integrase-like_cat_sf"/>
</dbReference>
<dbReference type="GO" id="GO:0006310">
    <property type="term" value="P:DNA recombination"/>
    <property type="evidence" value="ECO:0007669"/>
    <property type="project" value="UniProtKB-KW"/>
</dbReference>
<evidence type="ECO:0000259" key="6">
    <source>
        <dbReference type="PROSITE" id="PS51898"/>
    </source>
</evidence>
<dbReference type="InterPro" id="IPR044068">
    <property type="entry name" value="CB"/>
</dbReference>
<dbReference type="PANTHER" id="PTHR30629:SF6">
    <property type="entry name" value="PROPHAGE INTEGRASE INTA-RELATED"/>
    <property type="match status" value="1"/>
</dbReference>
<dbReference type="PROSITE" id="PS51898">
    <property type="entry name" value="TYR_RECOMBINASE"/>
    <property type="match status" value="1"/>
</dbReference>
<dbReference type="Gene3D" id="1.10.443.10">
    <property type="entry name" value="Intergrase catalytic core"/>
    <property type="match status" value="1"/>
</dbReference>
<dbReference type="InterPro" id="IPR025166">
    <property type="entry name" value="Integrase_DNA_bind_dom"/>
</dbReference>
<comment type="similarity">
    <text evidence="1">Belongs to the 'phage' integrase family.</text>
</comment>
<organism evidence="8 9">
    <name type="scientific">Neiella litorisoli</name>
    <dbReference type="NCBI Taxonomy" id="2771431"/>
    <lineage>
        <taxon>Bacteria</taxon>
        <taxon>Pseudomonadati</taxon>
        <taxon>Pseudomonadota</taxon>
        <taxon>Gammaproteobacteria</taxon>
        <taxon>Alteromonadales</taxon>
        <taxon>Echinimonadaceae</taxon>
        <taxon>Neiella</taxon>
    </lineage>
</organism>
<dbReference type="InterPro" id="IPR038488">
    <property type="entry name" value="Integrase_DNA-bd_sf"/>
</dbReference>